<dbReference type="SUPFAM" id="SSF56399">
    <property type="entry name" value="ADP-ribosylation"/>
    <property type="match status" value="1"/>
</dbReference>
<dbReference type="InterPro" id="IPR000768">
    <property type="entry name" value="ART"/>
</dbReference>
<dbReference type="OrthoDB" id="423533at2759"/>
<accession>A0A8J1MG58</accession>
<dbReference type="GO" id="GO:0003950">
    <property type="term" value="F:NAD+ poly-ADP-ribosyltransferase activity"/>
    <property type="evidence" value="ECO:0000318"/>
    <property type="project" value="GO_Central"/>
</dbReference>
<gene>
    <name evidence="12" type="primary">LOC121400814</name>
</gene>
<evidence type="ECO:0000256" key="9">
    <source>
        <dbReference type="ARBA" id="ARBA00047597"/>
    </source>
</evidence>
<dbReference type="Pfam" id="PF01129">
    <property type="entry name" value="ART"/>
    <property type="match status" value="1"/>
</dbReference>
<keyword evidence="7 10" id="KW-0520">NAD</keyword>
<keyword evidence="8" id="KW-1015">Disulfide bond</keyword>
<dbReference type="PANTHER" id="PTHR10339">
    <property type="entry name" value="ADP-RIBOSYLTRANSFERASE"/>
    <property type="match status" value="1"/>
</dbReference>
<sequence length="484" mass="56552">MAILYVDPDRASSADTVIRKLCHGKRDAEVYCTEFRWWALETEEIYTNEEGETPGQYDLTNLVHLPAEEGSQLHEITVGYYNTFTPVNDSVILWHLFILLIPYTVTVIPQVRCEEHKLNYHSDSFDDQYIGCAEELEKQMPKVLEEEKVNAEFGAAWEDATGIWNTIEPTLELPDGFRDEYGIALLVFTYNFPQGNPIYLQLNNNLSRAGISRDHYMKEFHFKALHFYLTRALQLLKPDCTKKLVTYRGSSAIYTLSPLFPFGRFTSTSMDQQEAKRFGENSFFFIETCFGAEIKDFSFYPSENEILIPLAEKFKYVAKIESIYILKSTGQQCSYFNCAYRGGEKQNLAICQTGISGMWNNIEETQHGTKWTHETEERINTLEDLMSRNHEKWDINQYNIRSLQWEEYQDKNKIIQLDEQMSEFYESLYFKMERIKDMVLVQEEKLQDFLNDLTIEEKLNQLEADLKTLKGKKTAIFVDVIEVP</sequence>
<dbReference type="Gene3D" id="3.90.176.10">
    <property type="entry name" value="Toxin ADP-ribosyltransferase, Chain A, domain 1"/>
    <property type="match status" value="1"/>
</dbReference>
<evidence type="ECO:0000256" key="8">
    <source>
        <dbReference type="ARBA" id="ARBA00023157"/>
    </source>
</evidence>
<evidence type="ECO:0000256" key="4">
    <source>
        <dbReference type="ARBA" id="ARBA00022695"/>
    </source>
</evidence>
<keyword evidence="6 10" id="KW-0521">NADP</keyword>
<dbReference type="CTD" id="121400814"/>
<dbReference type="KEGG" id="xla:121400814"/>
<dbReference type="EC" id="2.4.2.31" evidence="10"/>
<reference evidence="12" key="2">
    <citation type="submission" date="2025-08" db="UniProtKB">
        <authorList>
            <consortium name="RefSeq"/>
        </authorList>
    </citation>
    <scope>IDENTIFICATION</scope>
    <source>
        <strain evidence="12">J_2021</strain>
        <tissue evidence="12">Erythrocytes</tissue>
    </source>
</reference>
<evidence type="ECO:0000313" key="11">
    <source>
        <dbReference type="Proteomes" id="UP000186698"/>
    </source>
</evidence>
<dbReference type="PRINTS" id="PR00970">
    <property type="entry name" value="RIBTRNSFRASE"/>
</dbReference>
<keyword evidence="3 10" id="KW-0808">Transferase</keyword>
<name>A0A8J1MG58_XENLA</name>
<evidence type="ECO:0000256" key="5">
    <source>
        <dbReference type="ARBA" id="ARBA00022729"/>
    </source>
</evidence>
<keyword evidence="4" id="KW-0548">Nucleotidyltransferase</keyword>
<dbReference type="PROSITE" id="PS51996">
    <property type="entry name" value="TR_MART"/>
    <property type="match status" value="1"/>
</dbReference>
<dbReference type="PANTHER" id="PTHR10339:SF2">
    <property type="entry name" value="ECTO-ADP-RIBOSYLTRANSFERASE 5"/>
    <property type="match status" value="1"/>
</dbReference>
<keyword evidence="5" id="KW-0732">Signal</keyword>
<keyword evidence="2 10" id="KW-0328">Glycosyltransferase</keyword>
<proteinExistence type="inferred from homology"/>
<dbReference type="InterPro" id="IPR050999">
    <property type="entry name" value="ADP-ribosyltransferase_ARG"/>
</dbReference>
<reference evidence="11" key="1">
    <citation type="submission" date="2024-06" db="UniProtKB">
        <authorList>
            <consortium name="RefSeq"/>
        </authorList>
    </citation>
    <scope>NUCLEOTIDE SEQUENCE [LARGE SCALE GENOMIC DNA]</scope>
    <source>
        <strain evidence="11">J_2021</strain>
    </source>
</reference>
<dbReference type="Proteomes" id="UP000186698">
    <property type="component" value="Chromosome 2S"/>
</dbReference>
<dbReference type="GO" id="GO:0106274">
    <property type="term" value="F:NAD+-protein-arginine ADP-ribosyltransferase activity"/>
    <property type="evidence" value="ECO:0007669"/>
    <property type="project" value="UniProtKB-EC"/>
</dbReference>
<dbReference type="RefSeq" id="XP_041440704.1">
    <property type="nucleotide sequence ID" value="XM_041584770.1"/>
</dbReference>
<evidence type="ECO:0000313" key="12">
    <source>
        <dbReference type="RefSeq" id="XP_041440704.1"/>
    </source>
</evidence>
<evidence type="ECO:0000256" key="3">
    <source>
        <dbReference type="ARBA" id="ARBA00022679"/>
    </source>
</evidence>
<evidence type="ECO:0000256" key="10">
    <source>
        <dbReference type="RuleBase" id="RU361228"/>
    </source>
</evidence>
<keyword evidence="11" id="KW-1185">Reference proteome</keyword>
<dbReference type="FunFam" id="3.90.176.10:FF:000001">
    <property type="entry name" value="NAD(P)(+)--arginine ADP-ribosyltransferase"/>
    <property type="match status" value="1"/>
</dbReference>
<dbReference type="GO" id="GO:0016779">
    <property type="term" value="F:nucleotidyltransferase activity"/>
    <property type="evidence" value="ECO:0007669"/>
    <property type="project" value="UniProtKB-KW"/>
</dbReference>
<dbReference type="AlphaFoldDB" id="A0A8J1MG58"/>
<comment type="similarity">
    <text evidence="1 10">Belongs to the Arg-specific ADP-ribosyltransferase family.</text>
</comment>
<dbReference type="GeneID" id="121400814"/>
<evidence type="ECO:0000256" key="1">
    <source>
        <dbReference type="ARBA" id="ARBA00009558"/>
    </source>
</evidence>
<dbReference type="PROSITE" id="PS01291">
    <property type="entry name" value="ART"/>
    <property type="match status" value="1"/>
</dbReference>
<evidence type="ECO:0000256" key="7">
    <source>
        <dbReference type="ARBA" id="ARBA00023027"/>
    </source>
</evidence>
<comment type="catalytic activity">
    <reaction evidence="9 10">
        <text>L-arginyl-[protein] + NAD(+) = N(omega)-(ADP-D-ribosyl)-L-arginyl-[protein] + nicotinamide + H(+)</text>
        <dbReference type="Rhea" id="RHEA:19149"/>
        <dbReference type="Rhea" id="RHEA-COMP:10532"/>
        <dbReference type="Rhea" id="RHEA-COMP:15087"/>
        <dbReference type="ChEBI" id="CHEBI:15378"/>
        <dbReference type="ChEBI" id="CHEBI:17154"/>
        <dbReference type="ChEBI" id="CHEBI:29965"/>
        <dbReference type="ChEBI" id="CHEBI:57540"/>
        <dbReference type="ChEBI" id="CHEBI:142554"/>
        <dbReference type="EC" id="2.4.2.31"/>
    </reaction>
</comment>
<evidence type="ECO:0000256" key="2">
    <source>
        <dbReference type="ARBA" id="ARBA00022676"/>
    </source>
</evidence>
<evidence type="ECO:0000256" key="6">
    <source>
        <dbReference type="ARBA" id="ARBA00022857"/>
    </source>
</evidence>
<protein>
    <recommendedName>
        <fullName evidence="10">NAD(P)(+)--arginine ADP-ribosyltransferase</fullName>
        <ecNumber evidence="10">2.4.2.31</ecNumber>
    </recommendedName>
    <alternativeName>
        <fullName evidence="10">Mono(ADP-ribosyl)transferase</fullName>
    </alternativeName>
</protein>
<organism evidence="11 12">
    <name type="scientific">Xenopus laevis</name>
    <name type="common">African clawed frog</name>
    <dbReference type="NCBI Taxonomy" id="8355"/>
    <lineage>
        <taxon>Eukaryota</taxon>
        <taxon>Metazoa</taxon>
        <taxon>Chordata</taxon>
        <taxon>Craniata</taxon>
        <taxon>Vertebrata</taxon>
        <taxon>Euteleostomi</taxon>
        <taxon>Amphibia</taxon>
        <taxon>Batrachia</taxon>
        <taxon>Anura</taxon>
        <taxon>Pipoidea</taxon>
        <taxon>Pipidae</taxon>
        <taxon>Xenopodinae</taxon>
        <taxon>Xenopus</taxon>
        <taxon>Xenopus</taxon>
    </lineage>
</organism>